<sequence length="180" mass="20782">MILSYKEAAQKCGNDYNLIKAVSDGCLFKQEEGVYSTERFVPEIGIVTKKYPKAVITGEYAFYVHGLTNVIPEKYDLATPSKAAPMTDPRVRQSYVNDKVFSLGIIEKEVDGVKVRIYDKERMLIELLRKKNSMPYDLYKEIIMNYREIISSLEIWRIQEYAAIFPKSKMIAKALDEEVM</sequence>
<dbReference type="EMBL" id="PDYG01000134">
    <property type="protein sequence ID" value="PHU36344.1"/>
    <property type="molecule type" value="Genomic_DNA"/>
</dbReference>
<organism evidence="1 2">
    <name type="scientific">Agathobacter ruminis</name>
    <dbReference type="NCBI Taxonomy" id="1712665"/>
    <lineage>
        <taxon>Bacteria</taxon>
        <taxon>Bacillati</taxon>
        <taxon>Bacillota</taxon>
        <taxon>Clostridia</taxon>
        <taxon>Lachnospirales</taxon>
        <taxon>Lachnospiraceae</taxon>
        <taxon>Agathobacter</taxon>
    </lineage>
</organism>
<dbReference type="Proteomes" id="UP000224563">
    <property type="component" value="Unassembled WGS sequence"/>
</dbReference>
<accession>A0A2G3DZC4</accession>
<evidence type="ECO:0000313" key="1">
    <source>
        <dbReference type="EMBL" id="PHU36344.1"/>
    </source>
</evidence>
<name>A0A2G3DZC4_9FIRM</name>
<reference evidence="1 2" key="1">
    <citation type="submission" date="2017-10" db="EMBL/GenBank/DDBJ databases">
        <title>Resolving the taxonomy of Roseburia spp., Eubacterium rectale and Agathobacter spp. through phylogenomic analysis.</title>
        <authorList>
            <person name="Sheridan P.O."/>
            <person name="Walker A.W."/>
            <person name="Duncan S.H."/>
            <person name="Scott K.P."/>
            <person name="Toole P.W.O."/>
            <person name="Luis P."/>
            <person name="Flint H.J."/>
        </authorList>
    </citation>
    <scope>NUCLEOTIDE SEQUENCE [LARGE SCALE GENOMIC DNA]</scope>
    <source>
        <strain evidence="1 2">JK623</strain>
    </source>
</reference>
<protein>
    <recommendedName>
        <fullName evidence="3">Abortive phage infection protein</fullName>
    </recommendedName>
</protein>
<comment type="caution">
    <text evidence="1">The sequence shown here is derived from an EMBL/GenBank/DDBJ whole genome shotgun (WGS) entry which is preliminary data.</text>
</comment>
<dbReference type="RefSeq" id="WP_099386884.1">
    <property type="nucleotide sequence ID" value="NZ_JANSWH010000042.1"/>
</dbReference>
<dbReference type="AlphaFoldDB" id="A0A2G3DZC4"/>
<evidence type="ECO:0000313" key="2">
    <source>
        <dbReference type="Proteomes" id="UP000224563"/>
    </source>
</evidence>
<evidence type="ECO:0008006" key="3">
    <source>
        <dbReference type="Google" id="ProtNLM"/>
    </source>
</evidence>
<keyword evidence="2" id="KW-1185">Reference proteome</keyword>
<gene>
    <name evidence="1" type="ORF">CSX02_12225</name>
</gene>
<reference evidence="1 2" key="2">
    <citation type="submission" date="2017-10" db="EMBL/GenBank/DDBJ databases">
        <authorList>
            <person name="Banno H."/>
            <person name="Chua N.-H."/>
        </authorList>
    </citation>
    <scope>NUCLEOTIDE SEQUENCE [LARGE SCALE GENOMIC DNA]</scope>
    <source>
        <strain evidence="1 2">JK623</strain>
    </source>
</reference>
<proteinExistence type="predicted"/>